<dbReference type="InterPro" id="IPR000426">
    <property type="entry name" value="Proteasome_asu_N"/>
</dbReference>
<comment type="subcellular location">
    <subcellularLocation>
        <location evidence="2">Cytoplasm</location>
    </subcellularLocation>
    <subcellularLocation>
        <location evidence="2">Nucleus</location>
    </subcellularLocation>
</comment>
<reference evidence="3 4" key="1">
    <citation type="journal article" date="2016" name="BMC Genomics">
        <title>Comparative genomics reveals Cyclospora cayetanensis possesses coccidia-like metabolism and invasion components but unique surface antigens.</title>
        <authorList>
            <person name="Liu S."/>
            <person name="Wang L."/>
            <person name="Zheng H."/>
            <person name="Xu Z."/>
            <person name="Roellig D.M."/>
            <person name="Li N."/>
            <person name="Frace M.A."/>
            <person name="Tang K."/>
            <person name="Arrowood M.J."/>
            <person name="Moss D.M."/>
            <person name="Zhang L."/>
            <person name="Feng Y."/>
            <person name="Xiao L."/>
        </authorList>
    </citation>
    <scope>NUCLEOTIDE SEQUENCE [LARGE SCALE GENOMIC DNA]</scope>
    <source>
        <strain evidence="3 4">CHN_HEN01</strain>
    </source>
</reference>
<dbReference type="VEuPathDB" id="ToxoDB:LOC34617705"/>
<dbReference type="InterPro" id="IPR029055">
    <property type="entry name" value="Ntn_hydrolases_N"/>
</dbReference>
<comment type="subunit">
    <text evidence="2">The 26S proteasome consists of a 20S proteasome core and two 19S regulatory subunits.</text>
</comment>
<dbReference type="InterPro" id="IPR001353">
    <property type="entry name" value="Proteasome_sua/b"/>
</dbReference>
<dbReference type="AlphaFoldDB" id="A0A1D3D3S7"/>
<dbReference type="PROSITE" id="PS51475">
    <property type="entry name" value="PROTEASOME_ALPHA_2"/>
    <property type="match status" value="1"/>
</dbReference>
<dbReference type="SMART" id="SM00948">
    <property type="entry name" value="Proteasome_A_N"/>
    <property type="match status" value="1"/>
</dbReference>
<dbReference type="OrthoDB" id="330662at2759"/>
<evidence type="ECO:0000313" key="3">
    <source>
        <dbReference type="EMBL" id="OEH78106.1"/>
    </source>
</evidence>
<gene>
    <name evidence="3" type="ORF">cyc_00542</name>
</gene>
<dbReference type="InterPro" id="IPR023332">
    <property type="entry name" value="Proteasome_alpha-type"/>
</dbReference>
<dbReference type="GeneID" id="34617705"/>
<comment type="caution">
    <text evidence="3">The sequence shown here is derived from an EMBL/GenBank/DDBJ whole genome shotgun (WGS) entry which is preliminary data.</text>
</comment>
<keyword evidence="1 2" id="KW-0647">Proteasome</keyword>
<name>A0A1D3D3S7_9EIME</name>
<dbReference type="PROSITE" id="PS00388">
    <property type="entry name" value="PROTEASOME_ALPHA_1"/>
    <property type="match status" value="1"/>
</dbReference>
<dbReference type="Proteomes" id="UP000095192">
    <property type="component" value="Unassembled WGS sequence"/>
</dbReference>
<proteinExistence type="inferred from homology"/>
<dbReference type="EMBL" id="JROU02000847">
    <property type="protein sequence ID" value="OEH78106.1"/>
    <property type="molecule type" value="Genomic_DNA"/>
</dbReference>
<evidence type="ECO:0000313" key="4">
    <source>
        <dbReference type="Proteomes" id="UP000095192"/>
    </source>
</evidence>
<dbReference type="SUPFAM" id="SSF56235">
    <property type="entry name" value="N-terminal nucleophile aminohydrolases (Ntn hydrolases)"/>
    <property type="match status" value="1"/>
</dbReference>
<dbReference type="PANTHER" id="PTHR11599">
    <property type="entry name" value="PROTEASOME SUBUNIT ALPHA/BETA"/>
    <property type="match status" value="1"/>
</dbReference>
<dbReference type="GO" id="GO:0005737">
    <property type="term" value="C:cytoplasm"/>
    <property type="evidence" value="ECO:0007669"/>
    <property type="project" value="UniProtKB-SubCell"/>
</dbReference>
<dbReference type="Gene3D" id="3.60.20.10">
    <property type="entry name" value="Glutamine Phosphoribosylpyrophosphate, subunit 1, domain 1"/>
    <property type="match status" value="1"/>
</dbReference>
<keyword evidence="2" id="KW-0539">Nucleus</keyword>
<organism evidence="3 4">
    <name type="scientific">Cyclospora cayetanensis</name>
    <dbReference type="NCBI Taxonomy" id="88456"/>
    <lineage>
        <taxon>Eukaryota</taxon>
        <taxon>Sar</taxon>
        <taxon>Alveolata</taxon>
        <taxon>Apicomplexa</taxon>
        <taxon>Conoidasida</taxon>
        <taxon>Coccidia</taxon>
        <taxon>Eucoccidiorida</taxon>
        <taxon>Eimeriorina</taxon>
        <taxon>Eimeriidae</taxon>
        <taxon>Cyclospora</taxon>
    </lineage>
</organism>
<evidence type="ECO:0000256" key="1">
    <source>
        <dbReference type="PROSITE-ProRule" id="PRU00808"/>
    </source>
</evidence>
<sequence>MAGLGSGYDLSVSTFSPDGRVFQVEYAAKAVDSAALCVAAACKGGVAFAVEKPKVSAMLAQGSNRRIFPVTKDIGMVVAGLVPDGRQLWHRARAEARAYLKGYGVSIPIGVLAERLALFMHAYSLYWHVRPFGATCILGGLQADPVTGFKELKGEVYSIDPSGCCSRYWGTAAGQNRPSAKTELEKLPLSELDPEGLGDELARVLLVLREEGQSEGKTEIEIGSLSIQGGQAVFGLWDSERVAAAVTKAKQAIEAMESD</sequence>
<evidence type="ECO:0000256" key="2">
    <source>
        <dbReference type="RuleBase" id="RU000551"/>
    </source>
</evidence>
<dbReference type="GO" id="GO:0019773">
    <property type="term" value="C:proteasome core complex, alpha-subunit complex"/>
    <property type="evidence" value="ECO:0007669"/>
    <property type="project" value="UniProtKB-UniRule"/>
</dbReference>
<protein>
    <recommendedName>
        <fullName evidence="2">Proteasome subunit alpha type</fullName>
    </recommendedName>
</protein>
<keyword evidence="4" id="KW-1185">Reference proteome</keyword>
<dbReference type="VEuPathDB" id="ToxoDB:cyc_00542"/>
<accession>A0A1D3D3S7</accession>
<dbReference type="GO" id="GO:0006511">
    <property type="term" value="P:ubiquitin-dependent protein catabolic process"/>
    <property type="evidence" value="ECO:0007669"/>
    <property type="project" value="InterPro"/>
</dbReference>
<dbReference type="GO" id="GO:0005634">
    <property type="term" value="C:nucleus"/>
    <property type="evidence" value="ECO:0007669"/>
    <property type="project" value="UniProtKB-SubCell"/>
</dbReference>
<dbReference type="Pfam" id="PF10584">
    <property type="entry name" value="Proteasome_A_N"/>
    <property type="match status" value="1"/>
</dbReference>
<dbReference type="InterPro" id="IPR050115">
    <property type="entry name" value="Proteasome_alpha"/>
</dbReference>
<dbReference type="Pfam" id="PF00227">
    <property type="entry name" value="Proteasome"/>
    <property type="match status" value="1"/>
</dbReference>
<comment type="similarity">
    <text evidence="1 2">Belongs to the peptidase T1A family.</text>
</comment>
<keyword evidence="2" id="KW-0963">Cytoplasm</keyword>